<sequence>MGRAKGLIDYHLAMMEKPATESKSLKMNFVFVRGDGGIEVSMVAFQAVDPGSIPGHRNSLTYTR</sequence>
<dbReference type="InParanoid" id="E9I4X9"/>
<dbReference type="HOGENOM" id="CLU_2869850_0_0_1"/>
<proteinExistence type="predicted"/>
<gene>
    <name evidence="1" type="ORF">DAPPUDRAFT_274929</name>
</gene>
<dbReference type="AlphaFoldDB" id="E9I4X9"/>
<keyword evidence="2" id="KW-1185">Reference proteome</keyword>
<name>E9I4X9_DAPPU</name>
<dbReference type="OrthoDB" id="6373971at2759"/>
<dbReference type="KEGG" id="dpx:DAPPUDRAFT_274929"/>
<evidence type="ECO:0000313" key="2">
    <source>
        <dbReference type="Proteomes" id="UP000000305"/>
    </source>
</evidence>
<protein>
    <submittedName>
        <fullName evidence="1">Uncharacterized protein</fullName>
    </submittedName>
</protein>
<dbReference type="EMBL" id="GL735262">
    <property type="protein sequence ID" value="EFX60951.1"/>
    <property type="molecule type" value="Genomic_DNA"/>
</dbReference>
<organism evidence="1 2">
    <name type="scientific">Daphnia pulex</name>
    <name type="common">Water flea</name>
    <dbReference type="NCBI Taxonomy" id="6669"/>
    <lineage>
        <taxon>Eukaryota</taxon>
        <taxon>Metazoa</taxon>
        <taxon>Ecdysozoa</taxon>
        <taxon>Arthropoda</taxon>
        <taxon>Crustacea</taxon>
        <taxon>Branchiopoda</taxon>
        <taxon>Diplostraca</taxon>
        <taxon>Cladocera</taxon>
        <taxon>Anomopoda</taxon>
        <taxon>Daphniidae</taxon>
        <taxon>Daphnia</taxon>
    </lineage>
</organism>
<reference evidence="1 2" key="1">
    <citation type="journal article" date="2011" name="Science">
        <title>The ecoresponsive genome of Daphnia pulex.</title>
        <authorList>
            <person name="Colbourne J.K."/>
            <person name="Pfrender M.E."/>
            <person name="Gilbert D."/>
            <person name="Thomas W.K."/>
            <person name="Tucker A."/>
            <person name="Oakley T.H."/>
            <person name="Tokishita S."/>
            <person name="Aerts A."/>
            <person name="Arnold G.J."/>
            <person name="Basu M.K."/>
            <person name="Bauer D.J."/>
            <person name="Caceres C.E."/>
            <person name="Carmel L."/>
            <person name="Casola C."/>
            <person name="Choi J.H."/>
            <person name="Detter J.C."/>
            <person name="Dong Q."/>
            <person name="Dusheyko S."/>
            <person name="Eads B.D."/>
            <person name="Frohlich T."/>
            <person name="Geiler-Samerotte K.A."/>
            <person name="Gerlach D."/>
            <person name="Hatcher P."/>
            <person name="Jogdeo S."/>
            <person name="Krijgsveld J."/>
            <person name="Kriventseva E.V."/>
            <person name="Kultz D."/>
            <person name="Laforsch C."/>
            <person name="Lindquist E."/>
            <person name="Lopez J."/>
            <person name="Manak J.R."/>
            <person name="Muller J."/>
            <person name="Pangilinan J."/>
            <person name="Patwardhan R.P."/>
            <person name="Pitluck S."/>
            <person name="Pritham E.J."/>
            <person name="Rechtsteiner A."/>
            <person name="Rho M."/>
            <person name="Rogozin I.B."/>
            <person name="Sakarya O."/>
            <person name="Salamov A."/>
            <person name="Schaack S."/>
            <person name="Shapiro H."/>
            <person name="Shiga Y."/>
            <person name="Skalitzky C."/>
            <person name="Smith Z."/>
            <person name="Souvorov A."/>
            <person name="Sung W."/>
            <person name="Tang Z."/>
            <person name="Tsuchiya D."/>
            <person name="Tu H."/>
            <person name="Vos H."/>
            <person name="Wang M."/>
            <person name="Wolf Y.I."/>
            <person name="Yamagata H."/>
            <person name="Yamada T."/>
            <person name="Ye Y."/>
            <person name="Shaw J.R."/>
            <person name="Andrews J."/>
            <person name="Crease T.J."/>
            <person name="Tang H."/>
            <person name="Lucas S.M."/>
            <person name="Robertson H.M."/>
            <person name="Bork P."/>
            <person name="Koonin E.V."/>
            <person name="Zdobnov E.M."/>
            <person name="Grigoriev I.V."/>
            <person name="Lynch M."/>
            <person name="Boore J.L."/>
        </authorList>
    </citation>
    <scope>NUCLEOTIDE SEQUENCE [LARGE SCALE GENOMIC DNA]</scope>
</reference>
<evidence type="ECO:0000313" key="1">
    <source>
        <dbReference type="EMBL" id="EFX60951.1"/>
    </source>
</evidence>
<accession>E9I4X9</accession>
<dbReference type="Proteomes" id="UP000000305">
    <property type="component" value="Unassembled WGS sequence"/>
</dbReference>